<dbReference type="PANTHER" id="PTHR38471:SF2">
    <property type="entry name" value="FOUR HELIX BUNDLE PROTEIN"/>
    <property type="match status" value="1"/>
</dbReference>
<dbReference type="Proteomes" id="UP000514713">
    <property type="component" value="Chromosome"/>
</dbReference>
<dbReference type="InterPro" id="IPR012657">
    <property type="entry name" value="23S_rRNA-intervening_sequence"/>
</dbReference>
<keyword evidence="2" id="KW-1185">Reference proteome</keyword>
<dbReference type="EMBL" id="CP054698">
    <property type="protein sequence ID" value="QMS86782.1"/>
    <property type="molecule type" value="Genomic_DNA"/>
</dbReference>
<dbReference type="CDD" id="cd16377">
    <property type="entry name" value="23S_rRNA_IVP_like"/>
    <property type="match status" value="1"/>
</dbReference>
<proteinExistence type="predicted"/>
<protein>
    <submittedName>
        <fullName evidence="1">Four helix bundle protein</fullName>
    </submittedName>
</protein>
<dbReference type="PANTHER" id="PTHR38471">
    <property type="entry name" value="FOUR HELIX BUNDLE PROTEIN"/>
    <property type="match status" value="1"/>
</dbReference>
<organism evidence="1 2">
    <name type="scientific">Nostoc edaphicum CCNP1411</name>
    <dbReference type="NCBI Taxonomy" id="1472755"/>
    <lineage>
        <taxon>Bacteria</taxon>
        <taxon>Bacillati</taxon>
        <taxon>Cyanobacteriota</taxon>
        <taxon>Cyanophyceae</taxon>
        <taxon>Nostocales</taxon>
        <taxon>Nostocaceae</taxon>
        <taxon>Nostoc</taxon>
    </lineage>
</organism>
<dbReference type="KEGG" id="ned:HUN01_04050"/>
<dbReference type="Pfam" id="PF05635">
    <property type="entry name" value="23S_rRNA_IVP"/>
    <property type="match status" value="1"/>
</dbReference>
<name>A0A7D7QEG0_9NOSO</name>
<evidence type="ECO:0000313" key="1">
    <source>
        <dbReference type="EMBL" id="QMS86782.1"/>
    </source>
</evidence>
<dbReference type="NCBIfam" id="TIGR02436">
    <property type="entry name" value="four helix bundle protein"/>
    <property type="match status" value="1"/>
</dbReference>
<dbReference type="AlphaFoldDB" id="A0A7D7QEG0"/>
<accession>A0A7D7QEG0</accession>
<sequence>MNKEAIKDHKDLGIYKIAFEAAMKIFELSKKFPVEERYSLTDQIRRSDARRLATASLSRSVCANLAEAWRKRRYEAAFVAKLNDCEAEAAETQTWIEFAVKCNYMNVEVGREVYANYNQVLSGLVNMINNPSPWLRNH</sequence>
<dbReference type="RefSeq" id="WP_181930193.1">
    <property type="nucleotide sequence ID" value="NZ_CP054698.1"/>
</dbReference>
<dbReference type="InterPro" id="IPR036583">
    <property type="entry name" value="23S_rRNA_IVS_sf"/>
</dbReference>
<reference evidence="2" key="1">
    <citation type="submission" date="2020-06" db="EMBL/GenBank/DDBJ databases">
        <title>Nostoc edaphicum CCNP1411 genome.</title>
        <authorList>
            <person name="Fidor A."/>
            <person name="Grabski M."/>
            <person name="Gawor J."/>
            <person name="Gromadka R."/>
            <person name="Wegrzyn G."/>
            <person name="Mazur-Marzec H."/>
        </authorList>
    </citation>
    <scope>NUCLEOTIDE SEQUENCE [LARGE SCALE GENOMIC DNA]</scope>
    <source>
        <strain evidence="2">CCNP1411</strain>
    </source>
</reference>
<gene>
    <name evidence="1" type="ORF">HUN01_04050</name>
</gene>
<dbReference type="SUPFAM" id="SSF158446">
    <property type="entry name" value="IVS-encoded protein-like"/>
    <property type="match status" value="1"/>
</dbReference>
<dbReference type="Gene3D" id="1.20.1440.60">
    <property type="entry name" value="23S rRNA-intervening sequence"/>
    <property type="match status" value="1"/>
</dbReference>
<evidence type="ECO:0000313" key="2">
    <source>
        <dbReference type="Proteomes" id="UP000514713"/>
    </source>
</evidence>